<evidence type="ECO:0000313" key="1">
    <source>
        <dbReference type="EMBL" id="AUG72292.1"/>
    </source>
</evidence>
<dbReference type="RefSeq" id="YP_009447864.1">
    <property type="nucleotide sequence ID" value="NC_036579.1"/>
</dbReference>
<protein>
    <submittedName>
        <fullName evidence="1">ORF39</fullName>
    </submittedName>
</protein>
<dbReference type="KEGG" id="vg:35414684"/>
<dbReference type="OrthoDB" id="29399at10239"/>
<name>A0A2H5AJH4_9VIRU</name>
<organism evidence="1">
    <name type="scientific">black bullhead herpesvirus</name>
    <dbReference type="NCBI Taxonomy" id="508441"/>
    <lineage>
        <taxon>Viruses</taxon>
        <taxon>Duplodnaviria</taxon>
        <taxon>Heunggongvirae</taxon>
        <taxon>Peploviricota</taxon>
        <taxon>Herviviricetes</taxon>
        <taxon>Herpesvirales</taxon>
        <taxon>Alloherpesviridae</taxon>
        <taxon>Ictavirus</taxon>
        <taxon>Ictavirus ictaluridallo2</taxon>
    </lineage>
</organism>
<dbReference type="GeneID" id="35414684"/>
<dbReference type="Proteomes" id="UP000242696">
    <property type="component" value="Segment"/>
</dbReference>
<keyword evidence="2" id="KW-1185">Reference proteome</keyword>
<dbReference type="EMBL" id="MG271984">
    <property type="protein sequence ID" value="AUG72292.1"/>
    <property type="molecule type" value="Genomic_DNA"/>
</dbReference>
<accession>A0A2H5AJH4</accession>
<sequence length="1123" mass="123911">MENLFRLDDSVLKAVGHTRSPFDSGLPDGVKWFINNAMALKDLYLPANASLQTFGTAGPGLNMRDFGQKVIVPLLKITIGRYLTKAQAGNLGAFLRLVSDTFRPASLPQAQAEFHMLFELTEQRVAQTGNLQTVGGGSTTTTYDIIVSLERKIVSTEIDTMELFYTNDPALISESIIRELESMQTALDLSVLLEHAKFCARQPLLGEMCGLKEAARQNDLTDGAIIQACQLENIVCGSLNRNPKNMLSLLHTGLKILDLPPKDGVVVTTNTVFQNSSLDRHLSESHVSGSDEMYIYNVNGAAGMPTIATFGRTIPPDAALRARNAPLPLITTETARSKYGGLKNVDNVLAVHLGNNEAIPIIPLDSTKFSMYGNTSVETTMTQECIKRLFFTVGTCPKIYDSIAPGSFYGPTPGGDEITPAMVALRSPSSTYIMDMDRGDRVQEITLRDLHRTFYADNKQAFDIAAFARKFAKLVDPLETFDEVETARLFLEPEWERKMASQHSIFEFDPRMMLIVAPTTGVTGKLTLVADGRTSGETLAAMPRVCMYNSSPLSMKQNETVGVLSSLVQTVGQNKEMLTYCQLVRTALADTDRTGVADVMTLRKIKLSDTVSLDKKVVARLVHRGGRYLPLSDPYCQLLIMKYFDDAEHIAALQGDIPLVQELTRTLREGYCAIQDIFNTMFDDEEYSLFSTGHMTNSICRTYRGTNAENLFLNVAYAAVLPIFSNTLFVEDKEQYVATDVAVEGLVIPTYKNACFVSNTLSRSGDTTELWGYVPNTHVGLTRPIWIERSKLIAKTFGTNNSYMGFLYHLHLSTMINAETILRHFDAKYYSGWSYFCVRTTRFTGHGMAILPQKAARYITGNMYAGMPVADGTAKHVWTQCVEMAVGPSGLDKLGVYIPNIFCTDINGMGVNLNPRNMYAIAIFDAYNGFTPETKTSASPITNILALSGRYKLDPLNQADPVTGLFSQCPTLITGLGAGFDRLRTLVNTLNLACDHAYTMILSAVDRGTVFDTLPVIFSNVDYMRDLEILKRTVDSVPADRNIYRETLGLVFADNYVIGKNGEHVFRSTNKMVPPTVAALSPKVLGESLYNGAIYGDMEYGFSLKLGKYTGVTTSMRIDLNAV</sequence>
<proteinExistence type="predicted"/>
<reference evidence="1" key="1">
    <citation type="journal article" date="2018" name="Arch. Virol.">
        <title>Complete genome sequence and analysis of ictalurid herpesvirus 2.</title>
        <authorList>
            <person name="Borzak R."/>
            <person name="Haluk T."/>
            <person name="Bartha D."/>
            <person name="Doszpoly A."/>
        </authorList>
    </citation>
    <scope>NUCLEOTIDE SEQUENCE</scope>
    <source>
        <strain evidence="1">760/94</strain>
    </source>
</reference>
<evidence type="ECO:0000313" key="2">
    <source>
        <dbReference type="Proteomes" id="UP000242696"/>
    </source>
</evidence>